<evidence type="ECO:0000313" key="1">
    <source>
        <dbReference type="EMBL" id="TQD97999.1"/>
    </source>
</evidence>
<dbReference type="AlphaFoldDB" id="A0A540MHU2"/>
<dbReference type="Proteomes" id="UP000315295">
    <property type="component" value="Unassembled WGS sequence"/>
</dbReference>
<comment type="caution">
    <text evidence="1">The sequence shown here is derived from an EMBL/GenBank/DDBJ whole genome shotgun (WGS) entry which is preliminary data.</text>
</comment>
<reference evidence="1 2" key="1">
    <citation type="journal article" date="2019" name="G3 (Bethesda)">
        <title>Sequencing of a Wild Apple (Malus baccata) Genome Unravels the Differences Between Cultivated and Wild Apple Species Regarding Disease Resistance and Cold Tolerance.</title>
        <authorList>
            <person name="Chen X."/>
        </authorList>
    </citation>
    <scope>NUCLEOTIDE SEQUENCE [LARGE SCALE GENOMIC DNA]</scope>
    <source>
        <strain evidence="2">cv. Shandingzi</strain>
        <tissue evidence="1">Leaves</tissue>
    </source>
</reference>
<dbReference type="EMBL" id="VIEB01000260">
    <property type="protein sequence ID" value="TQD97999.1"/>
    <property type="molecule type" value="Genomic_DNA"/>
</dbReference>
<proteinExistence type="predicted"/>
<organism evidence="1 2">
    <name type="scientific">Malus baccata</name>
    <name type="common">Siberian crab apple</name>
    <name type="synonym">Pyrus baccata</name>
    <dbReference type="NCBI Taxonomy" id="106549"/>
    <lineage>
        <taxon>Eukaryota</taxon>
        <taxon>Viridiplantae</taxon>
        <taxon>Streptophyta</taxon>
        <taxon>Embryophyta</taxon>
        <taxon>Tracheophyta</taxon>
        <taxon>Spermatophyta</taxon>
        <taxon>Magnoliopsida</taxon>
        <taxon>eudicotyledons</taxon>
        <taxon>Gunneridae</taxon>
        <taxon>Pentapetalae</taxon>
        <taxon>rosids</taxon>
        <taxon>fabids</taxon>
        <taxon>Rosales</taxon>
        <taxon>Rosaceae</taxon>
        <taxon>Amygdaloideae</taxon>
        <taxon>Maleae</taxon>
        <taxon>Malus</taxon>
    </lineage>
</organism>
<sequence>MQIWQKKNNQKIHKPLEREGRRKRDLRWRRAQGELAGEQSQIDVLKVFESIADEKGVEITFAQAAHGQEELRLRPDFLSETEWGPELDNVLHDIVIKFSGNE</sequence>
<protein>
    <submittedName>
        <fullName evidence="1">Uncharacterized protein</fullName>
    </submittedName>
</protein>
<keyword evidence="2" id="KW-1185">Reference proteome</keyword>
<name>A0A540MHU2_MALBA</name>
<evidence type="ECO:0000313" key="2">
    <source>
        <dbReference type="Proteomes" id="UP000315295"/>
    </source>
</evidence>
<accession>A0A540MHU2</accession>
<gene>
    <name evidence="1" type="ORF">C1H46_016363</name>
</gene>